<reference evidence="2 3" key="1">
    <citation type="journal article" date="2015" name="Fungal Genet. Biol.">
        <title>Evolution of novel wood decay mechanisms in Agaricales revealed by the genome sequences of Fistulina hepatica and Cylindrobasidium torrendii.</title>
        <authorList>
            <person name="Floudas D."/>
            <person name="Held B.W."/>
            <person name="Riley R."/>
            <person name="Nagy L.G."/>
            <person name="Koehler G."/>
            <person name="Ransdell A.S."/>
            <person name="Younus H."/>
            <person name="Chow J."/>
            <person name="Chiniquy J."/>
            <person name="Lipzen A."/>
            <person name="Tritt A."/>
            <person name="Sun H."/>
            <person name="Haridas S."/>
            <person name="LaButti K."/>
            <person name="Ohm R.A."/>
            <person name="Kues U."/>
            <person name="Blanchette R.A."/>
            <person name="Grigoriev I.V."/>
            <person name="Minto R.E."/>
            <person name="Hibbett D.S."/>
        </authorList>
    </citation>
    <scope>NUCLEOTIDE SEQUENCE [LARGE SCALE GENOMIC DNA]</scope>
    <source>
        <strain evidence="2 3">ATCC 64428</strain>
    </source>
</reference>
<organism evidence="2 3">
    <name type="scientific">Fistulina hepatica ATCC 64428</name>
    <dbReference type="NCBI Taxonomy" id="1128425"/>
    <lineage>
        <taxon>Eukaryota</taxon>
        <taxon>Fungi</taxon>
        <taxon>Dikarya</taxon>
        <taxon>Basidiomycota</taxon>
        <taxon>Agaricomycotina</taxon>
        <taxon>Agaricomycetes</taxon>
        <taxon>Agaricomycetidae</taxon>
        <taxon>Agaricales</taxon>
        <taxon>Fistulinaceae</taxon>
        <taxon>Fistulina</taxon>
    </lineage>
</organism>
<dbReference type="EMBL" id="KN881696">
    <property type="protein sequence ID" value="KIY49936.1"/>
    <property type="molecule type" value="Genomic_DNA"/>
</dbReference>
<protein>
    <submittedName>
        <fullName evidence="2">Uncharacterized protein</fullName>
    </submittedName>
</protein>
<feature type="region of interest" description="Disordered" evidence="1">
    <location>
        <begin position="26"/>
        <end position="73"/>
    </location>
</feature>
<evidence type="ECO:0000313" key="2">
    <source>
        <dbReference type="EMBL" id="KIY49936.1"/>
    </source>
</evidence>
<gene>
    <name evidence="2" type="ORF">FISHEDRAFT_72166</name>
</gene>
<proteinExistence type="predicted"/>
<dbReference type="AlphaFoldDB" id="A0A0D7AF28"/>
<keyword evidence="3" id="KW-1185">Reference proteome</keyword>
<name>A0A0D7AF28_9AGAR</name>
<accession>A0A0D7AF28</accession>
<evidence type="ECO:0000313" key="3">
    <source>
        <dbReference type="Proteomes" id="UP000054144"/>
    </source>
</evidence>
<dbReference type="Proteomes" id="UP000054144">
    <property type="component" value="Unassembled WGS sequence"/>
</dbReference>
<sequence length="142" mass="15426">MTRPHSPVDEDLQRLYDEVWAGLDRMEESPSLPPLPPKPSAILSASEPEYDEPPLSPTTSSSSHAHRYATLPPGAAKPIMPSIALESLARVDALRDDIRRGRIVRRAYATATIATALAPAARTAPVVCHLRSLSALIRRQSS</sequence>
<evidence type="ECO:0000256" key="1">
    <source>
        <dbReference type="SAM" id="MobiDB-lite"/>
    </source>
</evidence>